<gene>
    <name evidence="2" type="ORF">EX30DRAFT_394343</name>
</gene>
<name>A0A4S2N2B3_9PEZI</name>
<dbReference type="InterPro" id="IPR012340">
    <property type="entry name" value="NA-bd_OB-fold"/>
</dbReference>
<proteinExistence type="predicted"/>
<dbReference type="EMBL" id="ML220114">
    <property type="protein sequence ID" value="TGZ83104.1"/>
    <property type="molecule type" value="Genomic_DNA"/>
</dbReference>
<dbReference type="InterPro" id="IPR050180">
    <property type="entry name" value="RNR_Ribonuclease"/>
</dbReference>
<dbReference type="STRING" id="341454.A0A4S2N2B3"/>
<dbReference type="GO" id="GO:0006402">
    <property type="term" value="P:mRNA catabolic process"/>
    <property type="evidence" value="ECO:0007669"/>
    <property type="project" value="TreeGrafter"/>
</dbReference>
<dbReference type="Pfam" id="PF23216">
    <property type="entry name" value="WHD_CYT4"/>
    <property type="match status" value="1"/>
</dbReference>
<evidence type="ECO:0000313" key="3">
    <source>
        <dbReference type="Proteomes" id="UP000298138"/>
    </source>
</evidence>
<dbReference type="OrthoDB" id="2285229at2759"/>
<dbReference type="GO" id="GO:0003723">
    <property type="term" value="F:RNA binding"/>
    <property type="evidence" value="ECO:0007669"/>
    <property type="project" value="InterPro"/>
</dbReference>
<sequence>MTLPRRIPLLPRRLPSKRPFVCFQCRLLSNTSLRPNAEVHDPEDTSKGEYVFVGGRRVWKPADGIRARMEQKEREIREKLANDLRPQLAPQLHGSQAIGSGLGVADIDAMEDWEEEMISSLSGFQRMKLGELAELRSSSGLVQLGIFIQNAASEDQLGNAEFLTIHGIVRMHFSSRVMFSVPDFIPADELAKFKKTYDMMDERLRAQLASGTQGDWVMPPDISGPLVTRMREFQKEAKSLYFANATRFGQLYDRLANQENTVEITTAEVAEIIFGKNPTVEQKYATHAALTEDGLRFTGDKGYHRYTSKWRIRSKKDLAMISTVTGWLRSSQDAAVGKTPNVPPQLDDFIKKASQLIDMSRQKIAEGHGKAMEETELPDFAWTKFDRMVIDYMKTRLKGYGMQRTPLDGLTPHILRKTGRYPDQAFDGSQIFNFLTEIGAYKPWENTALHAAFARAPAFGMSVAAKNEQNAYDKLTTFEKLKLTDSMKGLRKDWGDLTVYAVDDADAMEIDDGISIEKISDTESWVHVHVANPTSHLKPDHWISTIAKNRATTLYAKPYIAPMLPTVITGPLGITKDSPVFTISTKINHDTGEVLDFTVQNGIARRVVRITYKQFEELVGTVPNDFITISSGYPPLKPREEPPLPDLSEKEMADLKHLHHAALNLMRSRVLNGMIFFTGTNHASSISHDPNSFPLTTANSTAHRYPVLYSAFPSITTKINTVPNPIDSNSVVAEFMILANSTVAKFSAKHSIPMPFRVAELDPTRPDIHDTYHNQLLPSRDEFGLSPLLLSDTTKFFTLGVMKLQAEKGPQVFMGLSEGYVRATSPLRRFADCIAHWNIEAFLRTGSIDNVPFPLSTLEIALPQLDMRERMNSFASGQSEDLLHGIAIGQALKEYHIKKDRGEEAVLPWQEVMQVSVTKWGMKSGGSSTVSQAKGYTSYLAGSVKLNEMGKSGEVIKRAREAGKGRVWARVKGFNVAERMLEMEVLDVVQ</sequence>
<keyword evidence="3" id="KW-1185">Reference proteome</keyword>
<dbReference type="InterPro" id="IPR001900">
    <property type="entry name" value="RNase_II/R"/>
</dbReference>
<evidence type="ECO:0000259" key="1">
    <source>
        <dbReference type="SMART" id="SM00955"/>
    </source>
</evidence>
<feature type="domain" description="RNB" evidence="1">
    <location>
        <begin position="491"/>
        <end position="845"/>
    </location>
</feature>
<dbReference type="PANTHER" id="PTHR23355">
    <property type="entry name" value="RIBONUCLEASE"/>
    <property type="match status" value="1"/>
</dbReference>
<evidence type="ECO:0000313" key="2">
    <source>
        <dbReference type="EMBL" id="TGZ83104.1"/>
    </source>
</evidence>
<dbReference type="InParanoid" id="A0A4S2N2B3"/>
<dbReference type="Proteomes" id="UP000298138">
    <property type="component" value="Unassembled WGS sequence"/>
</dbReference>
<dbReference type="PANTHER" id="PTHR23355:SF65">
    <property type="entry name" value="EXORIBONUCLEASE CYT-4, PUTATIVE (AFU_ORTHOLOGUE AFUA_7G01550)-RELATED"/>
    <property type="match status" value="1"/>
</dbReference>
<dbReference type="Pfam" id="PF00773">
    <property type="entry name" value="RNB"/>
    <property type="match status" value="1"/>
</dbReference>
<dbReference type="GO" id="GO:0000175">
    <property type="term" value="F:3'-5'-RNA exonuclease activity"/>
    <property type="evidence" value="ECO:0007669"/>
    <property type="project" value="TreeGrafter"/>
</dbReference>
<protein>
    <submittedName>
        <fullName evidence="2">RNB-domain-containing protein</fullName>
    </submittedName>
</protein>
<dbReference type="InterPro" id="IPR056624">
    <property type="entry name" value="WH_CYT4"/>
</dbReference>
<accession>A0A4S2N2B3</accession>
<reference evidence="2 3" key="1">
    <citation type="submission" date="2019-04" db="EMBL/GenBank/DDBJ databases">
        <title>Comparative genomics and transcriptomics to analyze fruiting body development in filamentous ascomycetes.</title>
        <authorList>
            <consortium name="DOE Joint Genome Institute"/>
            <person name="Lutkenhaus R."/>
            <person name="Traeger S."/>
            <person name="Breuer J."/>
            <person name="Kuo A."/>
            <person name="Lipzen A."/>
            <person name="Pangilinan J."/>
            <person name="Dilworth D."/>
            <person name="Sandor L."/>
            <person name="Poggeler S."/>
            <person name="Barry K."/>
            <person name="Grigoriev I.V."/>
            <person name="Nowrousian M."/>
        </authorList>
    </citation>
    <scope>NUCLEOTIDE SEQUENCE [LARGE SCALE GENOMIC DNA]</scope>
    <source>
        <strain evidence="2 3">CBS 389.68</strain>
    </source>
</reference>
<dbReference type="AlphaFoldDB" id="A0A4S2N2B3"/>
<dbReference type="GO" id="GO:0000932">
    <property type="term" value="C:P-body"/>
    <property type="evidence" value="ECO:0007669"/>
    <property type="project" value="TreeGrafter"/>
</dbReference>
<organism evidence="2 3">
    <name type="scientific">Ascodesmis nigricans</name>
    <dbReference type="NCBI Taxonomy" id="341454"/>
    <lineage>
        <taxon>Eukaryota</taxon>
        <taxon>Fungi</taxon>
        <taxon>Dikarya</taxon>
        <taxon>Ascomycota</taxon>
        <taxon>Pezizomycotina</taxon>
        <taxon>Pezizomycetes</taxon>
        <taxon>Pezizales</taxon>
        <taxon>Ascodesmidaceae</taxon>
        <taxon>Ascodesmis</taxon>
    </lineage>
</organism>
<dbReference type="SMART" id="SM00955">
    <property type="entry name" value="RNB"/>
    <property type="match status" value="1"/>
</dbReference>
<dbReference type="SUPFAM" id="SSF50249">
    <property type="entry name" value="Nucleic acid-binding proteins"/>
    <property type="match status" value="1"/>
</dbReference>